<gene>
    <name evidence="1" type="ORF">CELE_R07B7.12</name>
    <name evidence="1 3" type="ORF">R07B7.12</name>
</gene>
<reference evidence="1 2" key="1">
    <citation type="journal article" date="1998" name="Science">
        <title>Genome sequence of the nematode C. elegans: a platform for investigating biology.</title>
        <authorList>
            <consortium name="The C. elegans sequencing consortium"/>
            <person name="Sulson J.E."/>
            <person name="Waterston R."/>
        </authorList>
    </citation>
    <scope>NUCLEOTIDE SEQUENCE [LARGE SCALE GENOMIC DNA]</scope>
    <source>
        <strain evidence="1 2">Bristol N2</strain>
    </source>
</reference>
<dbReference type="HOGENOM" id="CLU_3410934_0_0_1"/>
<dbReference type="GeneID" id="187659"/>
<organism evidence="1 2">
    <name type="scientific">Caenorhabditis elegans</name>
    <dbReference type="NCBI Taxonomy" id="6239"/>
    <lineage>
        <taxon>Eukaryota</taxon>
        <taxon>Metazoa</taxon>
        <taxon>Ecdysozoa</taxon>
        <taxon>Nematoda</taxon>
        <taxon>Chromadorea</taxon>
        <taxon>Rhabditida</taxon>
        <taxon>Rhabditina</taxon>
        <taxon>Rhabditomorpha</taxon>
        <taxon>Rhabditoidea</taxon>
        <taxon>Rhabditidae</taxon>
        <taxon>Peloderinae</taxon>
        <taxon>Caenorhabditis</taxon>
    </lineage>
</organism>
<protein>
    <submittedName>
        <fullName evidence="1">Glycosyltransferase family 92 protein R07B7.12</fullName>
    </submittedName>
</protein>
<dbReference type="ExpressionAtlas" id="B2D6N1">
    <property type="expression patterns" value="baseline"/>
</dbReference>
<dbReference type="EMBL" id="BX284605">
    <property type="protein sequence ID" value="CAQ35054.1"/>
    <property type="molecule type" value="Genomic_DNA"/>
</dbReference>
<dbReference type="CTD" id="187659"/>
<dbReference type="AlphaFoldDB" id="B2D6N1"/>
<dbReference type="Bgee" id="WBGene00011096">
    <property type="expression patterns" value="Expressed in larva"/>
</dbReference>
<dbReference type="RefSeq" id="NP_001122985.1">
    <property type="nucleotide sequence ID" value="NM_001129513.1"/>
</dbReference>
<evidence type="ECO:0000313" key="2">
    <source>
        <dbReference type="Proteomes" id="UP000001940"/>
    </source>
</evidence>
<name>B2D6N1_CAEEL</name>
<dbReference type="AGR" id="WB:WBGene00011096"/>
<accession>B2D6N1</accession>
<evidence type="ECO:0000313" key="3">
    <source>
        <dbReference type="WormBase" id="R07B7.12b"/>
    </source>
</evidence>
<dbReference type="Proteomes" id="UP000001940">
    <property type="component" value="Chromosome V"/>
</dbReference>
<keyword evidence="2" id="KW-1185">Reference proteome</keyword>
<sequence length="29" mass="3551">MHSFRWRICFWSRNVPDHFPLCSSSILVE</sequence>
<evidence type="ECO:0000313" key="1">
    <source>
        <dbReference type="EMBL" id="CAQ35054.1"/>
    </source>
</evidence>
<dbReference type="WormBase" id="R07B7.12b">
    <property type="protein sequence ID" value="CE42516"/>
    <property type="gene ID" value="WBGene00011096"/>
</dbReference>
<proteinExistence type="predicted"/>